<feature type="non-terminal residue" evidence="1">
    <location>
        <position position="1"/>
    </location>
</feature>
<evidence type="ECO:0000313" key="2">
    <source>
        <dbReference type="Proteomes" id="UP001497623"/>
    </source>
</evidence>
<gene>
    <name evidence="1" type="ORF">MNOR_LOCUS31211</name>
</gene>
<sequence length="103" mass="11965">HSLRQHWAHMGSSGEGPLLLTDEMRVTLQFTTLKIGLMPCHSGRCWNIQNVNKHSWSTADPFRFFFVINRLTGRGSELTQLPYYIKNKTPVTFRCFLLNQNII</sequence>
<organism evidence="1 2">
    <name type="scientific">Meganyctiphanes norvegica</name>
    <name type="common">Northern krill</name>
    <name type="synonym">Thysanopoda norvegica</name>
    <dbReference type="NCBI Taxonomy" id="48144"/>
    <lineage>
        <taxon>Eukaryota</taxon>
        <taxon>Metazoa</taxon>
        <taxon>Ecdysozoa</taxon>
        <taxon>Arthropoda</taxon>
        <taxon>Crustacea</taxon>
        <taxon>Multicrustacea</taxon>
        <taxon>Malacostraca</taxon>
        <taxon>Eumalacostraca</taxon>
        <taxon>Eucarida</taxon>
        <taxon>Euphausiacea</taxon>
        <taxon>Euphausiidae</taxon>
        <taxon>Meganyctiphanes</taxon>
    </lineage>
</organism>
<proteinExistence type="predicted"/>
<dbReference type="Proteomes" id="UP001497623">
    <property type="component" value="Unassembled WGS sequence"/>
</dbReference>
<dbReference type="AlphaFoldDB" id="A0AAV2S2Y2"/>
<name>A0AAV2S2Y2_MEGNR</name>
<protein>
    <submittedName>
        <fullName evidence="1">Uncharacterized protein</fullName>
    </submittedName>
</protein>
<comment type="caution">
    <text evidence="1">The sequence shown here is derived from an EMBL/GenBank/DDBJ whole genome shotgun (WGS) entry which is preliminary data.</text>
</comment>
<keyword evidence="2" id="KW-1185">Reference proteome</keyword>
<evidence type="ECO:0000313" key="1">
    <source>
        <dbReference type="EMBL" id="CAL4153641.1"/>
    </source>
</evidence>
<accession>A0AAV2S2Y2</accession>
<dbReference type="EMBL" id="CAXKWB010039759">
    <property type="protein sequence ID" value="CAL4153641.1"/>
    <property type="molecule type" value="Genomic_DNA"/>
</dbReference>
<reference evidence="1 2" key="1">
    <citation type="submission" date="2024-05" db="EMBL/GenBank/DDBJ databases">
        <authorList>
            <person name="Wallberg A."/>
        </authorList>
    </citation>
    <scope>NUCLEOTIDE SEQUENCE [LARGE SCALE GENOMIC DNA]</scope>
</reference>